<protein>
    <submittedName>
        <fullName evidence="2">Uncharacterized protein</fullName>
    </submittedName>
</protein>
<name>A0A5B7K335_PORTR</name>
<evidence type="ECO:0000313" key="2">
    <source>
        <dbReference type="EMBL" id="MPC98984.1"/>
    </source>
</evidence>
<dbReference type="Proteomes" id="UP000324222">
    <property type="component" value="Unassembled WGS sequence"/>
</dbReference>
<proteinExistence type="predicted"/>
<keyword evidence="3" id="KW-1185">Reference proteome</keyword>
<dbReference type="EMBL" id="VSRR010116486">
    <property type="protein sequence ID" value="MPC98984.1"/>
    <property type="molecule type" value="Genomic_DNA"/>
</dbReference>
<comment type="caution">
    <text evidence="2">The sequence shown here is derived from an EMBL/GenBank/DDBJ whole genome shotgun (WGS) entry which is preliminary data.</text>
</comment>
<evidence type="ECO:0000256" key="1">
    <source>
        <dbReference type="SAM" id="MobiDB-lite"/>
    </source>
</evidence>
<sequence>MTPRGTHCSSHTATLHTPPTHHYHHLAPHPPPLLPPQLHILTSLQAHHTHHPVMISANISDLTINTPIRRYMFRSHNTQSRACFLEAMEGLNVTQIIIKRKTKI</sequence>
<gene>
    <name evidence="2" type="ORF">E2C01_094376</name>
</gene>
<evidence type="ECO:0000313" key="3">
    <source>
        <dbReference type="Proteomes" id="UP000324222"/>
    </source>
</evidence>
<reference evidence="2 3" key="1">
    <citation type="submission" date="2019-05" db="EMBL/GenBank/DDBJ databases">
        <title>Another draft genome of Portunus trituberculatus and its Hox gene families provides insights of decapod evolution.</title>
        <authorList>
            <person name="Jeong J.-H."/>
            <person name="Song I."/>
            <person name="Kim S."/>
            <person name="Choi T."/>
            <person name="Kim D."/>
            <person name="Ryu S."/>
            <person name="Kim W."/>
        </authorList>
    </citation>
    <scope>NUCLEOTIDE SEQUENCE [LARGE SCALE GENOMIC DNA]</scope>
    <source>
        <tissue evidence="2">Muscle</tissue>
    </source>
</reference>
<accession>A0A5B7K335</accession>
<feature type="region of interest" description="Disordered" evidence="1">
    <location>
        <begin position="1"/>
        <end position="29"/>
    </location>
</feature>
<dbReference type="AlphaFoldDB" id="A0A5B7K335"/>
<organism evidence="2 3">
    <name type="scientific">Portunus trituberculatus</name>
    <name type="common">Swimming crab</name>
    <name type="synonym">Neptunus trituberculatus</name>
    <dbReference type="NCBI Taxonomy" id="210409"/>
    <lineage>
        <taxon>Eukaryota</taxon>
        <taxon>Metazoa</taxon>
        <taxon>Ecdysozoa</taxon>
        <taxon>Arthropoda</taxon>
        <taxon>Crustacea</taxon>
        <taxon>Multicrustacea</taxon>
        <taxon>Malacostraca</taxon>
        <taxon>Eumalacostraca</taxon>
        <taxon>Eucarida</taxon>
        <taxon>Decapoda</taxon>
        <taxon>Pleocyemata</taxon>
        <taxon>Brachyura</taxon>
        <taxon>Eubrachyura</taxon>
        <taxon>Portunoidea</taxon>
        <taxon>Portunidae</taxon>
        <taxon>Portuninae</taxon>
        <taxon>Portunus</taxon>
    </lineage>
</organism>